<name>A0A4R4TKG9_9ACTN</name>
<proteinExistence type="predicted"/>
<dbReference type="OrthoDB" id="3698213at2"/>
<evidence type="ECO:0008006" key="3">
    <source>
        <dbReference type="Google" id="ProtNLM"/>
    </source>
</evidence>
<dbReference type="RefSeq" id="WP_132817981.1">
    <property type="nucleotide sequence ID" value="NZ_SMKI01000102.1"/>
</dbReference>
<organism evidence="1 2">
    <name type="scientific">Streptomyces hainanensis</name>
    <dbReference type="NCBI Taxonomy" id="402648"/>
    <lineage>
        <taxon>Bacteria</taxon>
        <taxon>Bacillati</taxon>
        <taxon>Actinomycetota</taxon>
        <taxon>Actinomycetes</taxon>
        <taxon>Kitasatosporales</taxon>
        <taxon>Streptomycetaceae</taxon>
        <taxon>Streptomyces</taxon>
    </lineage>
</organism>
<evidence type="ECO:0000313" key="1">
    <source>
        <dbReference type="EMBL" id="TDC75553.1"/>
    </source>
</evidence>
<dbReference type="InterPro" id="IPR011990">
    <property type="entry name" value="TPR-like_helical_dom_sf"/>
</dbReference>
<dbReference type="Proteomes" id="UP000295345">
    <property type="component" value="Unassembled WGS sequence"/>
</dbReference>
<evidence type="ECO:0000313" key="2">
    <source>
        <dbReference type="Proteomes" id="UP000295345"/>
    </source>
</evidence>
<gene>
    <name evidence="1" type="ORF">E1283_12080</name>
</gene>
<comment type="caution">
    <text evidence="1">The sequence shown here is derived from an EMBL/GenBank/DDBJ whole genome shotgun (WGS) entry which is preliminary data.</text>
</comment>
<reference evidence="1 2" key="1">
    <citation type="submission" date="2019-03" db="EMBL/GenBank/DDBJ databases">
        <title>Draft genome sequences of novel Actinobacteria.</title>
        <authorList>
            <person name="Sahin N."/>
            <person name="Ay H."/>
            <person name="Saygin H."/>
        </authorList>
    </citation>
    <scope>NUCLEOTIDE SEQUENCE [LARGE SCALE GENOMIC DNA]</scope>
    <source>
        <strain evidence="1 2">DSM 41900</strain>
    </source>
</reference>
<protein>
    <recommendedName>
        <fullName evidence="3">XRE family transcriptional regulator</fullName>
    </recommendedName>
</protein>
<dbReference type="SUPFAM" id="SSF48452">
    <property type="entry name" value="TPR-like"/>
    <property type="match status" value="1"/>
</dbReference>
<accession>A0A4R4TKG9</accession>
<sequence>MPAKFEPPHELPARLLRDAAMIEACRERDFSRAFELVRAKAGIFPSLIARRCDLTPSRVAEVIAGRREIRDIAVIERVADGLRIPGGMLGLAPRGWETRPPSAGSLEWQPQESTSQCRWFLDSDDDPTDPHFVAAMIERQLPQLYSGANFFGPAQAVPSALRQAQTVTSALDTATGTARDVLLSAGSRVAEFLGWLYQDVGDFGRSGYWSDRAMEWAQEAVDQPMQSYLLYRKANQAAAQASAQKAVGLARAAQGIVGTTPGITALAAQQEAQGHALMGNLKAAHDKFDEAHTLVSQCDLGDADVALDTSYCTPTYIEIQRAHCWVELGEPLRAVDLFEAELTTLPQVYRNDRGVYLARLARACVVAGEVERGIEAGTKALAIVGQTGSARTMGELATVAGALESHGDDTEVARFAGRHRLVRDRLAAGQAEYP</sequence>
<dbReference type="Gene3D" id="1.25.40.10">
    <property type="entry name" value="Tetratricopeptide repeat domain"/>
    <property type="match status" value="1"/>
</dbReference>
<keyword evidence="2" id="KW-1185">Reference proteome</keyword>
<dbReference type="AlphaFoldDB" id="A0A4R4TKG9"/>
<dbReference type="EMBL" id="SMKI01000102">
    <property type="protein sequence ID" value="TDC75553.1"/>
    <property type="molecule type" value="Genomic_DNA"/>
</dbReference>